<keyword evidence="3" id="KW-0804">Transcription</keyword>
<dbReference type="InterPro" id="IPR009057">
    <property type="entry name" value="Homeodomain-like_sf"/>
</dbReference>
<dbReference type="Pfam" id="PF00440">
    <property type="entry name" value="TetR_N"/>
    <property type="match status" value="1"/>
</dbReference>
<dbReference type="PROSITE" id="PS50977">
    <property type="entry name" value="HTH_TETR_2"/>
    <property type="match status" value="1"/>
</dbReference>
<evidence type="ECO:0000313" key="8">
    <source>
        <dbReference type="Proteomes" id="UP001156389"/>
    </source>
</evidence>
<organism evidence="7 8">
    <name type="scientific">Streptomyces gossypii</name>
    <dbReference type="NCBI Taxonomy" id="2883101"/>
    <lineage>
        <taxon>Bacteria</taxon>
        <taxon>Bacillati</taxon>
        <taxon>Actinomycetota</taxon>
        <taxon>Actinomycetes</taxon>
        <taxon>Kitasatosporales</taxon>
        <taxon>Streptomycetaceae</taxon>
        <taxon>Streptomyces</taxon>
    </lineage>
</organism>
<dbReference type="InterPro" id="IPR036271">
    <property type="entry name" value="Tet_transcr_reg_TetR-rel_C_sf"/>
</dbReference>
<dbReference type="PANTHER" id="PTHR47506">
    <property type="entry name" value="TRANSCRIPTIONAL REGULATORY PROTEIN"/>
    <property type="match status" value="1"/>
</dbReference>
<proteinExistence type="predicted"/>
<evidence type="ECO:0000259" key="6">
    <source>
        <dbReference type="PROSITE" id="PS50977"/>
    </source>
</evidence>
<evidence type="ECO:0000256" key="1">
    <source>
        <dbReference type="ARBA" id="ARBA00023015"/>
    </source>
</evidence>
<evidence type="ECO:0000256" key="2">
    <source>
        <dbReference type="ARBA" id="ARBA00023125"/>
    </source>
</evidence>
<dbReference type="EMBL" id="JAJAGO010000004">
    <property type="protein sequence ID" value="MCT2590180.1"/>
    <property type="molecule type" value="Genomic_DNA"/>
</dbReference>
<reference evidence="7 8" key="1">
    <citation type="submission" date="2021-10" db="EMBL/GenBank/DDBJ databases">
        <title>Streptomyces gossypii sp. nov., isolated from soil collected from cotton field.</title>
        <authorList>
            <person name="Ge X."/>
            <person name="Chen X."/>
            <person name="Liu W."/>
        </authorList>
    </citation>
    <scope>NUCLEOTIDE SEQUENCE [LARGE SCALE GENOMIC DNA]</scope>
    <source>
        <strain evidence="7 8">N2-109</strain>
    </source>
</reference>
<gene>
    <name evidence="7" type="ORF">LHJ74_09690</name>
</gene>
<evidence type="ECO:0000256" key="5">
    <source>
        <dbReference type="SAM" id="MobiDB-lite"/>
    </source>
</evidence>
<keyword evidence="2 4" id="KW-0238">DNA-binding</keyword>
<dbReference type="RefSeq" id="WP_260217489.1">
    <property type="nucleotide sequence ID" value="NZ_JAJAGO010000004.1"/>
</dbReference>
<evidence type="ECO:0000313" key="7">
    <source>
        <dbReference type="EMBL" id="MCT2590180.1"/>
    </source>
</evidence>
<name>A0ABT2JQP2_9ACTN</name>
<dbReference type="PRINTS" id="PR00455">
    <property type="entry name" value="HTHTETR"/>
</dbReference>
<keyword evidence="8" id="KW-1185">Reference proteome</keyword>
<dbReference type="InterPro" id="IPR001647">
    <property type="entry name" value="HTH_TetR"/>
</dbReference>
<sequence length="212" mass="22651">MNHEEARTRLLDAAGRLFYERGIQAVSMDELRAASGVSLKRLYQCFPAKHDLVEDYLLRRDARWRAELADYVARQARTPEDGPLVVFDWLHTWFTAPDFRGCAFINAFGELGAVSDAVTRAARHHKLAVLEYLTDLVRVLPVRDPAELAGQLVLLVDGSITAAAMTGAPSAALRARTAGAILVAAAATTTAATATAGPDASPAPVSAPTPSG</sequence>
<keyword evidence="1" id="KW-0805">Transcription regulation</keyword>
<evidence type="ECO:0000256" key="3">
    <source>
        <dbReference type="ARBA" id="ARBA00023163"/>
    </source>
</evidence>
<dbReference type="Proteomes" id="UP001156389">
    <property type="component" value="Unassembled WGS sequence"/>
</dbReference>
<feature type="DNA-binding region" description="H-T-H motif" evidence="4">
    <location>
        <begin position="27"/>
        <end position="46"/>
    </location>
</feature>
<dbReference type="Gene3D" id="1.10.357.10">
    <property type="entry name" value="Tetracycline Repressor, domain 2"/>
    <property type="match status" value="1"/>
</dbReference>
<feature type="compositionally biased region" description="Low complexity" evidence="5">
    <location>
        <begin position="193"/>
        <end position="204"/>
    </location>
</feature>
<accession>A0ABT2JQP2</accession>
<evidence type="ECO:0000256" key="4">
    <source>
        <dbReference type="PROSITE-ProRule" id="PRU00335"/>
    </source>
</evidence>
<feature type="domain" description="HTH tetR-type" evidence="6">
    <location>
        <begin position="4"/>
        <end position="64"/>
    </location>
</feature>
<feature type="region of interest" description="Disordered" evidence="5">
    <location>
        <begin position="193"/>
        <end position="212"/>
    </location>
</feature>
<dbReference type="SUPFAM" id="SSF48498">
    <property type="entry name" value="Tetracyclin repressor-like, C-terminal domain"/>
    <property type="match status" value="1"/>
</dbReference>
<protein>
    <submittedName>
        <fullName evidence="7">TetR/AcrR family transcriptional regulator</fullName>
    </submittedName>
</protein>
<dbReference type="SUPFAM" id="SSF46689">
    <property type="entry name" value="Homeodomain-like"/>
    <property type="match status" value="1"/>
</dbReference>
<comment type="caution">
    <text evidence="7">The sequence shown here is derived from an EMBL/GenBank/DDBJ whole genome shotgun (WGS) entry which is preliminary data.</text>
</comment>
<dbReference type="PANTHER" id="PTHR47506:SF1">
    <property type="entry name" value="HTH-TYPE TRANSCRIPTIONAL REGULATOR YJDC"/>
    <property type="match status" value="1"/>
</dbReference>